<evidence type="ECO:0000256" key="6">
    <source>
        <dbReference type="SAM" id="Phobius"/>
    </source>
</evidence>
<evidence type="ECO:0000256" key="4">
    <source>
        <dbReference type="ARBA" id="ARBA00022989"/>
    </source>
</evidence>
<sequence length="248" mass="24660">MSGATLNAGPMLAVVLAVLVAVGALAMGLGGLGPGWAVAAAAGRAVAQLAVVSLLITAVLRSGWWTGLFVLLMFTIAAFTASRRIGAPLAGLPWIAVALASGVLPVLVLVLGLGVVPLKPVAVVPVAGIVIGGTMTATSQAARRALDELTARHGEYEAALALGFLRRAAALEICRPSAGQALIPALDQTRTVGLVTLPGAYVGVLLGGASPVQAGVTQVLVLVGLLAAEAVAVLVTVQLVAAGLIERR</sequence>
<comment type="subcellular location">
    <subcellularLocation>
        <location evidence="1">Membrane</location>
        <topology evidence="1">Multi-pass membrane protein</topology>
    </subcellularLocation>
</comment>
<evidence type="ECO:0000313" key="7">
    <source>
        <dbReference type="EMBL" id="MDQ0382215.1"/>
    </source>
</evidence>
<comment type="similarity">
    <text evidence="2">Belongs to the UPF0014 family.</text>
</comment>
<evidence type="ECO:0000256" key="2">
    <source>
        <dbReference type="ARBA" id="ARBA00005268"/>
    </source>
</evidence>
<evidence type="ECO:0000313" key="8">
    <source>
        <dbReference type="Proteomes" id="UP001229651"/>
    </source>
</evidence>
<dbReference type="EMBL" id="JAUSUT010000001">
    <property type="protein sequence ID" value="MDQ0382215.1"/>
    <property type="molecule type" value="Genomic_DNA"/>
</dbReference>
<accession>A0ABU0F3R2</accession>
<feature type="transmembrane region" description="Helical" evidence="6">
    <location>
        <begin position="122"/>
        <end position="142"/>
    </location>
</feature>
<protein>
    <submittedName>
        <fullName evidence="7">ABC transport system permease protein</fullName>
    </submittedName>
</protein>
<evidence type="ECO:0000256" key="1">
    <source>
        <dbReference type="ARBA" id="ARBA00004141"/>
    </source>
</evidence>
<dbReference type="Pfam" id="PF03649">
    <property type="entry name" value="UPF0014"/>
    <property type="match status" value="1"/>
</dbReference>
<keyword evidence="4 6" id="KW-1133">Transmembrane helix</keyword>
<keyword evidence="3 6" id="KW-0812">Transmembrane</keyword>
<dbReference type="Proteomes" id="UP001229651">
    <property type="component" value="Unassembled WGS sequence"/>
</dbReference>
<feature type="transmembrane region" description="Helical" evidence="6">
    <location>
        <begin position="219"/>
        <end position="245"/>
    </location>
</feature>
<evidence type="ECO:0000256" key="3">
    <source>
        <dbReference type="ARBA" id="ARBA00022692"/>
    </source>
</evidence>
<feature type="transmembrane region" description="Helical" evidence="6">
    <location>
        <begin position="192"/>
        <end position="213"/>
    </location>
</feature>
<reference evidence="7 8" key="1">
    <citation type="submission" date="2023-07" db="EMBL/GenBank/DDBJ databases">
        <title>Sequencing the genomes of 1000 actinobacteria strains.</title>
        <authorList>
            <person name="Klenk H.-P."/>
        </authorList>
    </citation>
    <scope>NUCLEOTIDE SEQUENCE [LARGE SCALE GENOMIC DNA]</scope>
    <source>
        <strain evidence="7 8">DSM 45805</strain>
    </source>
</reference>
<keyword evidence="5 6" id="KW-0472">Membrane</keyword>
<dbReference type="InterPro" id="IPR005226">
    <property type="entry name" value="UPF0014_fam"/>
</dbReference>
<keyword evidence="8" id="KW-1185">Reference proteome</keyword>
<feature type="transmembrane region" description="Helical" evidence="6">
    <location>
        <begin position="94"/>
        <end position="116"/>
    </location>
</feature>
<gene>
    <name evidence="7" type="ORF">FB470_006209</name>
</gene>
<dbReference type="PANTHER" id="PTHR30028:SF0">
    <property type="entry name" value="PROTEIN ALUMINUM SENSITIVE 3"/>
    <property type="match status" value="1"/>
</dbReference>
<proteinExistence type="inferred from homology"/>
<organism evidence="7 8">
    <name type="scientific">Amycolatopsis thermophila</name>
    <dbReference type="NCBI Taxonomy" id="206084"/>
    <lineage>
        <taxon>Bacteria</taxon>
        <taxon>Bacillati</taxon>
        <taxon>Actinomycetota</taxon>
        <taxon>Actinomycetes</taxon>
        <taxon>Pseudonocardiales</taxon>
        <taxon>Pseudonocardiaceae</taxon>
        <taxon>Amycolatopsis</taxon>
    </lineage>
</organism>
<evidence type="ECO:0000256" key="5">
    <source>
        <dbReference type="ARBA" id="ARBA00023136"/>
    </source>
</evidence>
<name>A0ABU0F3R2_9PSEU</name>
<feature type="transmembrane region" description="Helical" evidence="6">
    <location>
        <begin position="64"/>
        <end position="82"/>
    </location>
</feature>
<comment type="caution">
    <text evidence="7">The sequence shown here is derived from an EMBL/GenBank/DDBJ whole genome shotgun (WGS) entry which is preliminary data.</text>
</comment>
<dbReference type="PANTHER" id="PTHR30028">
    <property type="entry name" value="UPF0014 INNER MEMBRANE PROTEIN YBBM-RELATED"/>
    <property type="match status" value="1"/>
</dbReference>